<accession>A0ABV6BQN8</accession>
<dbReference type="RefSeq" id="WP_379687688.1">
    <property type="nucleotide sequence ID" value="NZ_JBHLYW010000009.1"/>
</dbReference>
<dbReference type="Proteomes" id="UP001589734">
    <property type="component" value="Unassembled WGS sequence"/>
</dbReference>
<organism evidence="2 3">
    <name type="scientific">Flavobacterium procerum</name>
    <dbReference type="NCBI Taxonomy" id="1455569"/>
    <lineage>
        <taxon>Bacteria</taxon>
        <taxon>Pseudomonadati</taxon>
        <taxon>Bacteroidota</taxon>
        <taxon>Flavobacteriia</taxon>
        <taxon>Flavobacteriales</taxon>
        <taxon>Flavobacteriaceae</taxon>
        <taxon>Flavobacterium</taxon>
    </lineage>
</organism>
<gene>
    <name evidence="2" type="ORF">ACFFLS_11930</name>
</gene>
<comment type="caution">
    <text evidence="2">The sequence shown here is derived from an EMBL/GenBank/DDBJ whole genome shotgun (WGS) entry which is preliminary data.</text>
</comment>
<protein>
    <submittedName>
        <fullName evidence="2">DDE-type integrase/transposase/recombinase</fullName>
    </submittedName>
</protein>
<evidence type="ECO:0000313" key="3">
    <source>
        <dbReference type="Proteomes" id="UP001589734"/>
    </source>
</evidence>
<sequence>MKDEGIWCYLYRVVDKLSYTVDFLLTKILQRRSAQSLLIEAINNNSQTTVINTGKSGSNTSAI</sequence>
<feature type="domain" description="DDE" evidence="1">
    <location>
        <begin position="4"/>
        <end position="63"/>
    </location>
</feature>
<name>A0ABV6BQN8_9FLAO</name>
<proteinExistence type="predicted"/>
<reference evidence="2 3" key="1">
    <citation type="submission" date="2024-09" db="EMBL/GenBank/DDBJ databases">
        <authorList>
            <person name="Sun Q."/>
            <person name="Mori K."/>
        </authorList>
    </citation>
    <scope>NUCLEOTIDE SEQUENCE [LARGE SCALE GENOMIC DNA]</scope>
    <source>
        <strain evidence="2 3">CGMCC 1.12926</strain>
    </source>
</reference>
<dbReference type="Pfam" id="PF13610">
    <property type="entry name" value="DDE_Tnp_IS240"/>
    <property type="match status" value="1"/>
</dbReference>
<evidence type="ECO:0000313" key="2">
    <source>
        <dbReference type="EMBL" id="MFC0077749.1"/>
    </source>
</evidence>
<dbReference type="InterPro" id="IPR032874">
    <property type="entry name" value="DDE_dom"/>
</dbReference>
<evidence type="ECO:0000259" key="1">
    <source>
        <dbReference type="Pfam" id="PF13610"/>
    </source>
</evidence>
<keyword evidence="3" id="KW-1185">Reference proteome</keyword>
<dbReference type="EMBL" id="JBHLYW010000009">
    <property type="protein sequence ID" value="MFC0077749.1"/>
    <property type="molecule type" value="Genomic_DNA"/>
</dbReference>